<feature type="domain" description="Polysaccharide biosynthesis protein CapD-like" evidence="3">
    <location>
        <begin position="298"/>
        <end position="583"/>
    </location>
</feature>
<organism evidence="4">
    <name type="scientific">hydrothermal vent metagenome</name>
    <dbReference type="NCBI Taxonomy" id="652676"/>
    <lineage>
        <taxon>unclassified sequences</taxon>
        <taxon>metagenomes</taxon>
        <taxon>ecological metagenomes</taxon>
    </lineage>
</organism>
<protein>
    <submittedName>
        <fullName evidence="4">UDP-N-acetylglucosamine 4,6-dehydratase</fullName>
        <ecNumber evidence="4">4.2.1.135</ecNumber>
    </submittedName>
</protein>
<dbReference type="InterPro" id="IPR051203">
    <property type="entry name" value="Polysaccharide_Synthase-Rel"/>
</dbReference>
<dbReference type="Pfam" id="PF13727">
    <property type="entry name" value="CoA_binding_3"/>
    <property type="match status" value="1"/>
</dbReference>
<keyword evidence="4" id="KW-0456">Lyase</keyword>
<dbReference type="EMBL" id="UOET01000214">
    <property type="protein sequence ID" value="VAW28273.1"/>
    <property type="molecule type" value="Genomic_DNA"/>
</dbReference>
<sequence>MVKLIIDSLSERYISRWFIFAFDAFLVIFTLWLSVLIQNNFIQENLVPGVFFLHLRFVFFIYIGGFLFFRTFSGIVRQTSISDAFAAFKAITWGFVIILTLAVISHRVETIPGNWPTYSVLTLQYLLLLVSLIGSRFVVKSIYNRIIHIPLKKEIGVVVYGAGTAGVLTKNTLYEDKEYQYKVVAFIDDNPYLAYKTLEGVPIVSYFVALRSSFIKRHKVKQLIISIPSLYPERKKEIIETCLDLGIQVKVVPALNLWIHGQLNAHQLERVKIEELLQRDPILIDSKNVYRELKNKVVMITGAAGSIGSELARQVLTHAPKRVVLIDQAESAIYTLQYELNNSSGRRIDTHLIEFLVANVKDRLRMTSIMDIYRPDIIFHAAAYKHVPLMEENPYEALMVNVFGTKIMADLALKFEVEKFVMISTDKAVNPTNIMGASKRIAEIYIQSLANGKTRFVTTRFGNVLGSNGSVVPLFRKQIEHGGPVTITHKDITRYFMTIQEACSLVLEAGAMGRGDDIFVFDMGKPVKIYDLAVKMIQLYGFKPEVDIKIKETGLRSGEKLFEELLTNGENLLPTPHPKIMRARVSGLTYKEVSKFIDELTGLIIEEDEFLIVRKMKEIVPEFVSNNSVFQVLDNKA</sequence>
<dbReference type="Pfam" id="PF02719">
    <property type="entry name" value="Polysacc_synt_2"/>
    <property type="match status" value="1"/>
</dbReference>
<evidence type="ECO:0000256" key="2">
    <source>
        <dbReference type="SAM" id="Phobius"/>
    </source>
</evidence>
<dbReference type="SUPFAM" id="SSF51735">
    <property type="entry name" value="NAD(P)-binding Rossmann-fold domains"/>
    <property type="match status" value="1"/>
</dbReference>
<name>A0A3B0UIX2_9ZZZZ</name>
<dbReference type="InterPro" id="IPR029063">
    <property type="entry name" value="SAM-dependent_MTases_sf"/>
</dbReference>
<feature type="transmembrane region" description="Helical" evidence="2">
    <location>
        <begin position="84"/>
        <end position="105"/>
    </location>
</feature>
<dbReference type="InterPro" id="IPR036291">
    <property type="entry name" value="NAD(P)-bd_dom_sf"/>
</dbReference>
<keyword evidence="2" id="KW-0812">Transmembrane</keyword>
<dbReference type="EC" id="4.2.1.135" evidence="4"/>
<evidence type="ECO:0000313" key="4">
    <source>
        <dbReference type="EMBL" id="VAW28273.1"/>
    </source>
</evidence>
<feature type="transmembrane region" description="Helical" evidence="2">
    <location>
        <begin position="117"/>
        <end position="139"/>
    </location>
</feature>
<dbReference type="CDD" id="cd05237">
    <property type="entry name" value="UDP_invert_4-6DH_SDR_e"/>
    <property type="match status" value="1"/>
</dbReference>
<comment type="similarity">
    <text evidence="1">Belongs to the polysaccharide synthase family.</text>
</comment>
<keyword evidence="2" id="KW-1133">Transmembrane helix</keyword>
<dbReference type="PANTHER" id="PTHR43318">
    <property type="entry name" value="UDP-N-ACETYLGLUCOSAMINE 4,6-DEHYDRATASE"/>
    <property type="match status" value="1"/>
</dbReference>
<keyword evidence="2" id="KW-0472">Membrane</keyword>
<evidence type="ECO:0000256" key="1">
    <source>
        <dbReference type="ARBA" id="ARBA00007430"/>
    </source>
</evidence>
<accession>A0A3B0UIX2</accession>
<dbReference type="PANTHER" id="PTHR43318:SF1">
    <property type="entry name" value="POLYSACCHARIDE BIOSYNTHESIS PROTEIN EPSC-RELATED"/>
    <property type="match status" value="1"/>
</dbReference>
<proteinExistence type="inferred from homology"/>
<dbReference type="Gene3D" id="3.40.50.720">
    <property type="entry name" value="NAD(P)-binding Rossmann-like Domain"/>
    <property type="match status" value="2"/>
</dbReference>
<feature type="transmembrane region" description="Helical" evidence="2">
    <location>
        <begin position="49"/>
        <end position="72"/>
    </location>
</feature>
<evidence type="ECO:0000259" key="3">
    <source>
        <dbReference type="Pfam" id="PF02719"/>
    </source>
</evidence>
<dbReference type="SUPFAM" id="SSF53335">
    <property type="entry name" value="S-adenosyl-L-methionine-dependent methyltransferases"/>
    <property type="match status" value="1"/>
</dbReference>
<dbReference type="InterPro" id="IPR003869">
    <property type="entry name" value="Polysac_CapD-like"/>
</dbReference>
<feature type="transmembrane region" description="Helical" evidence="2">
    <location>
        <begin position="17"/>
        <end position="37"/>
    </location>
</feature>
<reference evidence="4" key="1">
    <citation type="submission" date="2018-06" db="EMBL/GenBank/DDBJ databases">
        <authorList>
            <person name="Zhirakovskaya E."/>
        </authorList>
    </citation>
    <scope>NUCLEOTIDE SEQUENCE</scope>
</reference>
<gene>
    <name evidence="4" type="ORF">MNBD_BACTEROID07-688</name>
</gene>
<dbReference type="AlphaFoldDB" id="A0A3B0UIX2"/>
<dbReference type="GO" id="GO:0016829">
    <property type="term" value="F:lyase activity"/>
    <property type="evidence" value="ECO:0007669"/>
    <property type="project" value="UniProtKB-KW"/>
</dbReference>